<evidence type="ECO:0000313" key="10">
    <source>
        <dbReference type="Proteomes" id="UP000005384"/>
    </source>
</evidence>
<evidence type="ECO:0000256" key="7">
    <source>
        <dbReference type="SAM" id="Phobius"/>
    </source>
</evidence>
<dbReference type="InterPro" id="IPR005490">
    <property type="entry name" value="LD_TPept_cat_dom"/>
</dbReference>
<accession>G5IGY2</accession>
<dbReference type="RefSeq" id="WP_006780739.1">
    <property type="nucleotide sequence ID" value="NZ_JH379027.1"/>
</dbReference>
<keyword evidence="7" id="KW-0812">Transmembrane</keyword>
<evidence type="ECO:0000313" key="9">
    <source>
        <dbReference type="EMBL" id="EHI59238.1"/>
    </source>
</evidence>
<dbReference type="InterPro" id="IPR038063">
    <property type="entry name" value="Transpep_catalytic_dom"/>
</dbReference>
<comment type="caution">
    <text evidence="9">The sequence shown here is derived from an EMBL/GenBank/DDBJ whole genome shotgun (WGS) entry which is preliminary data.</text>
</comment>
<dbReference type="EMBL" id="ADLN01000069">
    <property type="protein sequence ID" value="EHI59238.1"/>
    <property type="molecule type" value="Genomic_DNA"/>
</dbReference>
<keyword evidence="3 6" id="KW-0133">Cell shape</keyword>
<feature type="active site" description="Nucleophile" evidence="6">
    <location>
        <position position="302"/>
    </location>
</feature>
<dbReference type="GO" id="GO:0018104">
    <property type="term" value="P:peptidoglycan-protein cross-linking"/>
    <property type="evidence" value="ECO:0007669"/>
    <property type="project" value="TreeGrafter"/>
</dbReference>
<keyword evidence="5 6" id="KW-0961">Cell wall biogenesis/degradation</keyword>
<dbReference type="PROSITE" id="PS52029">
    <property type="entry name" value="LD_TPASE"/>
    <property type="match status" value="1"/>
</dbReference>
<dbReference type="GO" id="GO:0005576">
    <property type="term" value="C:extracellular region"/>
    <property type="evidence" value="ECO:0007669"/>
    <property type="project" value="TreeGrafter"/>
</dbReference>
<proteinExistence type="predicted"/>
<evidence type="ECO:0000256" key="6">
    <source>
        <dbReference type="PROSITE-ProRule" id="PRU01373"/>
    </source>
</evidence>
<dbReference type="Pfam" id="PF12229">
    <property type="entry name" value="PG_binding_4"/>
    <property type="match status" value="1"/>
</dbReference>
<keyword evidence="10" id="KW-1185">Reference proteome</keyword>
<dbReference type="UniPathway" id="UPA00219"/>
<evidence type="ECO:0000256" key="2">
    <source>
        <dbReference type="ARBA" id="ARBA00022679"/>
    </source>
</evidence>
<keyword evidence="2" id="KW-0808">Transferase</keyword>
<organism evidence="9 10">
    <name type="scientific">Hungatella hathewayi WAL-18680</name>
    <dbReference type="NCBI Taxonomy" id="742737"/>
    <lineage>
        <taxon>Bacteria</taxon>
        <taxon>Bacillati</taxon>
        <taxon>Bacillota</taxon>
        <taxon>Clostridia</taxon>
        <taxon>Lachnospirales</taxon>
        <taxon>Lachnospiraceae</taxon>
        <taxon>Hungatella</taxon>
    </lineage>
</organism>
<dbReference type="GO" id="GO:0071972">
    <property type="term" value="F:peptidoglycan L,D-transpeptidase activity"/>
    <property type="evidence" value="ECO:0007669"/>
    <property type="project" value="TreeGrafter"/>
</dbReference>
<dbReference type="SUPFAM" id="SSF143985">
    <property type="entry name" value="L,D-transpeptidase pre-catalytic domain-like"/>
    <property type="match status" value="1"/>
</dbReference>
<evidence type="ECO:0000256" key="1">
    <source>
        <dbReference type="ARBA" id="ARBA00004752"/>
    </source>
</evidence>
<evidence type="ECO:0000259" key="8">
    <source>
        <dbReference type="PROSITE" id="PS52029"/>
    </source>
</evidence>
<dbReference type="Gene3D" id="2.40.440.10">
    <property type="entry name" value="L,D-transpeptidase catalytic domain-like"/>
    <property type="match status" value="1"/>
</dbReference>
<protein>
    <recommendedName>
        <fullName evidence="8">L,D-TPase catalytic domain-containing protein</fullName>
    </recommendedName>
</protein>
<evidence type="ECO:0000256" key="3">
    <source>
        <dbReference type="ARBA" id="ARBA00022960"/>
    </source>
</evidence>
<evidence type="ECO:0000256" key="4">
    <source>
        <dbReference type="ARBA" id="ARBA00022984"/>
    </source>
</evidence>
<dbReference type="Proteomes" id="UP000005384">
    <property type="component" value="Unassembled WGS sequence"/>
</dbReference>
<dbReference type="HOGENOM" id="CLU_071455_0_0_9"/>
<dbReference type="Gene3D" id="3.10.20.800">
    <property type="match status" value="1"/>
</dbReference>
<dbReference type="InterPro" id="IPR050979">
    <property type="entry name" value="LD-transpeptidase"/>
</dbReference>
<feature type="non-terminal residue" evidence="9">
    <location>
        <position position="337"/>
    </location>
</feature>
<dbReference type="CDD" id="cd16913">
    <property type="entry name" value="YkuD_like"/>
    <property type="match status" value="1"/>
</dbReference>
<keyword evidence="7" id="KW-1133">Transmembrane helix</keyword>
<dbReference type="PANTHER" id="PTHR30582:SF33">
    <property type="entry name" value="EXPORTED PROTEIN"/>
    <property type="match status" value="1"/>
</dbReference>
<dbReference type="GO" id="GO:0008360">
    <property type="term" value="P:regulation of cell shape"/>
    <property type="evidence" value="ECO:0007669"/>
    <property type="project" value="UniProtKB-UniRule"/>
</dbReference>
<comment type="pathway">
    <text evidence="1 6">Cell wall biogenesis; peptidoglycan biosynthesis.</text>
</comment>
<dbReference type="Pfam" id="PF03734">
    <property type="entry name" value="YkuD"/>
    <property type="match status" value="1"/>
</dbReference>
<dbReference type="GO" id="GO:0071555">
    <property type="term" value="P:cell wall organization"/>
    <property type="evidence" value="ECO:0007669"/>
    <property type="project" value="UniProtKB-UniRule"/>
</dbReference>
<name>G5IGY2_9FIRM</name>
<gene>
    <name evidence="9" type="ORF">HMPREF9473_02760</name>
</gene>
<dbReference type="AlphaFoldDB" id="G5IGY2"/>
<dbReference type="InterPro" id="IPR022029">
    <property type="entry name" value="YoaR-like_PG-bd"/>
</dbReference>
<sequence>MYQYNRHQSKKRKKSSAHVRRKLVCITAVIMGGICFLITRQMGDIVRSNTVDIREERLLAETVTFDNEPENEKEIVDQPSQKETRPPFDGFTVTYHFGDRSEVLDGDTICGWLTDDGEETVTISREAVAEYVQNLAETYNTAYCAKKFVTTGGAVVTINRGHYGWMIDKAAETEALMTLLEAGESVDREPIYAQTAASHDGPDYGDTYVEMNLTAQHLYYYKHGKLVVESDFVSGDEAKGFSTPAGAYELTYKQRNATLKGKNYNTPVSYWLPFNGNIGMHDGYWRNEFGGDIYKKNGSHGCINLPPAIAKTIYENIEAGTPVLCYHLEGSESKKTT</sequence>
<keyword evidence="4 6" id="KW-0573">Peptidoglycan synthesis</keyword>
<dbReference type="InterPro" id="IPR038054">
    <property type="entry name" value="LD_TPept-like_central_sf"/>
</dbReference>
<reference evidence="9 10" key="1">
    <citation type="submission" date="2011-08" db="EMBL/GenBank/DDBJ databases">
        <title>The Genome Sequence of Clostridium hathewayi WAL-18680.</title>
        <authorList>
            <consortium name="The Broad Institute Genome Sequencing Platform"/>
            <person name="Earl A."/>
            <person name="Ward D."/>
            <person name="Feldgarden M."/>
            <person name="Gevers D."/>
            <person name="Finegold S.M."/>
            <person name="Summanen P.H."/>
            <person name="Molitoris D.R."/>
            <person name="Song M."/>
            <person name="Daigneault M."/>
            <person name="Allen-Vercoe E."/>
            <person name="Young S.K."/>
            <person name="Zeng Q."/>
            <person name="Gargeya S."/>
            <person name="Fitzgerald M."/>
            <person name="Haas B."/>
            <person name="Abouelleil A."/>
            <person name="Alvarado L."/>
            <person name="Arachchi H.M."/>
            <person name="Berlin A."/>
            <person name="Brown A."/>
            <person name="Chapman S.B."/>
            <person name="Chen Z."/>
            <person name="Dunbar C."/>
            <person name="Freedman E."/>
            <person name="Gearin G."/>
            <person name="Gellesch M."/>
            <person name="Goldberg J."/>
            <person name="Griggs A."/>
            <person name="Gujja S."/>
            <person name="Heiman D."/>
            <person name="Howarth C."/>
            <person name="Larson L."/>
            <person name="Lui A."/>
            <person name="MacDonald P.J.P."/>
            <person name="Montmayeur A."/>
            <person name="Murphy C."/>
            <person name="Neiman D."/>
            <person name="Pearson M."/>
            <person name="Priest M."/>
            <person name="Roberts A."/>
            <person name="Saif S."/>
            <person name="Shea T."/>
            <person name="Shenoy N."/>
            <person name="Sisk P."/>
            <person name="Stolte C."/>
            <person name="Sykes S."/>
            <person name="Wortman J."/>
            <person name="Nusbaum C."/>
            <person name="Birren B."/>
        </authorList>
    </citation>
    <scope>NUCLEOTIDE SEQUENCE [LARGE SCALE GENOMIC DNA]</scope>
    <source>
        <strain evidence="9 10">WAL-18680</strain>
    </source>
</reference>
<feature type="active site" description="Proton donor/acceptor" evidence="6">
    <location>
        <position position="281"/>
    </location>
</feature>
<keyword evidence="7" id="KW-0472">Membrane</keyword>
<feature type="transmembrane region" description="Helical" evidence="7">
    <location>
        <begin position="21"/>
        <end position="39"/>
    </location>
</feature>
<evidence type="ECO:0000256" key="5">
    <source>
        <dbReference type="ARBA" id="ARBA00023316"/>
    </source>
</evidence>
<dbReference type="GO" id="GO:0016740">
    <property type="term" value="F:transferase activity"/>
    <property type="evidence" value="ECO:0007669"/>
    <property type="project" value="UniProtKB-KW"/>
</dbReference>
<dbReference type="SUPFAM" id="SSF141523">
    <property type="entry name" value="L,D-transpeptidase catalytic domain-like"/>
    <property type="match status" value="1"/>
</dbReference>
<dbReference type="PANTHER" id="PTHR30582">
    <property type="entry name" value="L,D-TRANSPEPTIDASE"/>
    <property type="match status" value="1"/>
</dbReference>
<feature type="domain" description="L,D-TPase catalytic" evidence="8">
    <location>
        <begin position="207"/>
        <end position="326"/>
    </location>
</feature>